<evidence type="ECO:0000313" key="1">
    <source>
        <dbReference type="EMBL" id="VAW95189.1"/>
    </source>
</evidence>
<dbReference type="InterPro" id="IPR006597">
    <property type="entry name" value="Sel1-like"/>
</dbReference>
<dbReference type="PANTHER" id="PTHR43628:SF1">
    <property type="entry name" value="CHITIN SYNTHASE REGULATORY FACTOR 2-RELATED"/>
    <property type="match status" value="1"/>
</dbReference>
<dbReference type="SUPFAM" id="SSF81901">
    <property type="entry name" value="HCP-like"/>
    <property type="match status" value="1"/>
</dbReference>
<dbReference type="Gene3D" id="1.25.40.10">
    <property type="entry name" value="Tetratricopeptide repeat domain"/>
    <property type="match status" value="1"/>
</dbReference>
<dbReference type="InterPro" id="IPR052945">
    <property type="entry name" value="Mitotic_Regulator"/>
</dbReference>
<proteinExistence type="predicted"/>
<dbReference type="EMBL" id="UOFV01000048">
    <property type="protein sequence ID" value="VAW95189.1"/>
    <property type="molecule type" value="Genomic_DNA"/>
</dbReference>
<evidence type="ECO:0008006" key="2">
    <source>
        <dbReference type="Google" id="ProtNLM"/>
    </source>
</evidence>
<protein>
    <recommendedName>
        <fullName evidence="2">TETRATRICOPEPTIDE REPEAT FAMILY PROTEIN</fullName>
    </recommendedName>
</protein>
<reference evidence="1" key="1">
    <citation type="submission" date="2018-06" db="EMBL/GenBank/DDBJ databases">
        <authorList>
            <person name="Zhirakovskaya E."/>
        </authorList>
    </citation>
    <scope>NUCLEOTIDE SEQUENCE</scope>
</reference>
<organism evidence="1">
    <name type="scientific">hydrothermal vent metagenome</name>
    <dbReference type="NCBI Taxonomy" id="652676"/>
    <lineage>
        <taxon>unclassified sequences</taxon>
        <taxon>metagenomes</taxon>
        <taxon>ecological metagenomes</taxon>
    </lineage>
</organism>
<dbReference type="PANTHER" id="PTHR43628">
    <property type="entry name" value="ACTIVATOR OF C KINASE PROTEIN 1-RELATED"/>
    <property type="match status" value="1"/>
</dbReference>
<feature type="non-terminal residue" evidence="1">
    <location>
        <position position="1"/>
    </location>
</feature>
<gene>
    <name evidence="1" type="ORF">MNBD_GAMMA19-981</name>
</gene>
<name>A0A3B1AAC4_9ZZZZ</name>
<sequence length="135" mass="14834">SMRHKKIIIRAVVLLTMLVLTVVFTPAYSQGKNAYNAGLLASESGDYVAAVTAWQPLASQGDAAAQFNLALMYHRGLGVAPDEQKAVQWYQKSASNGYAKAQEFLAAAYREGWFGLEKNSQKAKYWSQQLENSGL</sequence>
<dbReference type="AlphaFoldDB" id="A0A3B1AAC4"/>
<accession>A0A3B1AAC4</accession>
<dbReference type="Pfam" id="PF08238">
    <property type="entry name" value="Sel1"/>
    <property type="match status" value="2"/>
</dbReference>
<dbReference type="SMART" id="SM00671">
    <property type="entry name" value="SEL1"/>
    <property type="match status" value="2"/>
</dbReference>
<dbReference type="InterPro" id="IPR011990">
    <property type="entry name" value="TPR-like_helical_dom_sf"/>
</dbReference>